<dbReference type="RefSeq" id="WP_071974777.1">
    <property type="nucleotide sequence ID" value="NZ_CP065424.1"/>
</dbReference>
<evidence type="ECO:0008006" key="4">
    <source>
        <dbReference type="Google" id="ProtNLM"/>
    </source>
</evidence>
<evidence type="ECO:0000256" key="1">
    <source>
        <dbReference type="SAM" id="SignalP"/>
    </source>
</evidence>
<protein>
    <recommendedName>
        <fullName evidence="4">Lipoprotein</fullName>
    </recommendedName>
</protein>
<reference evidence="2 3" key="1">
    <citation type="submission" date="2017-01" db="EMBL/GenBank/DDBJ databases">
        <title>Draft genome sequence of Bacillus oleronius.</title>
        <authorList>
            <person name="Allam M."/>
        </authorList>
    </citation>
    <scope>NUCLEOTIDE SEQUENCE [LARGE SCALE GENOMIC DNA]</scope>
    <source>
        <strain evidence="2 3">DSM 9356</strain>
    </source>
</reference>
<dbReference type="Proteomes" id="UP000189761">
    <property type="component" value="Unassembled WGS sequence"/>
</dbReference>
<name>A0A8E2I9V6_9BACI</name>
<dbReference type="EMBL" id="MTLA01000053">
    <property type="protein sequence ID" value="OOP69426.1"/>
    <property type="molecule type" value="Genomic_DNA"/>
</dbReference>
<keyword evidence="1" id="KW-0732">Signal</keyword>
<accession>A0A8E2I9V6</accession>
<evidence type="ECO:0000313" key="2">
    <source>
        <dbReference type="EMBL" id="OOP69426.1"/>
    </source>
</evidence>
<keyword evidence="3" id="KW-1185">Reference proteome</keyword>
<feature type="signal peptide" evidence="1">
    <location>
        <begin position="1"/>
        <end position="23"/>
    </location>
</feature>
<comment type="caution">
    <text evidence="2">The sequence shown here is derived from an EMBL/GenBank/DDBJ whole genome shotgun (WGS) entry which is preliminary data.</text>
</comment>
<organism evidence="2 3">
    <name type="scientific">Heyndrickxia oleronia</name>
    <dbReference type="NCBI Taxonomy" id="38875"/>
    <lineage>
        <taxon>Bacteria</taxon>
        <taxon>Bacillati</taxon>
        <taxon>Bacillota</taxon>
        <taxon>Bacilli</taxon>
        <taxon>Bacillales</taxon>
        <taxon>Bacillaceae</taxon>
        <taxon>Heyndrickxia</taxon>
    </lineage>
</organism>
<dbReference type="PROSITE" id="PS51257">
    <property type="entry name" value="PROKAR_LIPOPROTEIN"/>
    <property type="match status" value="1"/>
</dbReference>
<evidence type="ECO:0000313" key="3">
    <source>
        <dbReference type="Proteomes" id="UP000189761"/>
    </source>
</evidence>
<proteinExistence type="predicted"/>
<sequence>MKKPLFSILLCMFIAIITTGCNSVEDKLLKTEISKMENDKKLTKEEKKLIKESQLINYVVETYGTSIDITKYEVIPEEPEEAPPLIIIYIKDHKGRYQSSVNCEMNYEEKGKLDCKPYDTYFTNLMNKEATNYIKPLVAASFGNLKKEVEHFAFINIDNASEKNLTFREKPNYKKLKGKLPICVSVRLIDEKLKAEAYYNEMYHFIQNFNNQSHIRLDSNCNGVSLYIRGKIKDNFGNADVKAITVKQPEINNIKQPNDLKKFTKTSNLFEAGYEM</sequence>
<dbReference type="AlphaFoldDB" id="A0A8E2I9V6"/>
<feature type="chain" id="PRO_5039387918" description="Lipoprotein" evidence="1">
    <location>
        <begin position="24"/>
        <end position="276"/>
    </location>
</feature>
<gene>
    <name evidence="2" type="ORF">BWZ43_04900</name>
</gene>